<evidence type="ECO:0000259" key="13">
    <source>
        <dbReference type="PROSITE" id="PS50934"/>
    </source>
</evidence>
<evidence type="ECO:0000256" key="6">
    <source>
        <dbReference type="ARBA" id="ARBA00023163"/>
    </source>
</evidence>
<keyword evidence="5 8" id="KW-0805">Transcription regulation</keyword>
<feature type="compositionally biased region" description="Basic and acidic residues" evidence="10">
    <location>
        <begin position="277"/>
        <end position="291"/>
    </location>
</feature>
<dbReference type="PROSITE" id="PS01357">
    <property type="entry name" value="ZF_ZZ_1"/>
    <property type="match status" value="1"/>
</dbReference>
<evidence type="ECO:0000259" key="11">
    <source>
        <dbReference type="PROSITE" id="PS50090"/>
    </source>
</evidence>
<evidence type="ECO:0000256" key="8">
    <source>
        <dbReference type="PIRNR" id="PIRNR025024"/>
    </source>
</evidence>
<feature type="compositionally biased region" description="Basic and acidic residues" evidence="10">
    <location>
        <begin position="199"/>
        <end position="221"/>
    </location>
</feature>
<sequence length="623" mass="69504">MGRSRSTAQAAAQAAADDPGQSRSKRKRSTQNVENTESVPPEVPGITDGKKALYHCNYCNKDISGKIRIKCVICSDFDLCVECFSVGAEVYPHKSNHPYRVMDNLAFPLICPDWNADEEMLLLEGIEMYGLGNWNEVAEHVGTKTRSQCIDHYDKIFMNSPCFPLPDMSHVMGKNREELLAMAKEHGETKKGSTTSGEVDGKEESSFSARIEMEDQRKEGQAGRSSSSISSEVDTVGGSSCGKMSSGAIKRLPGEVPSNGGLDAIKVEASVMSPEFQSDRSVGEKKPRTSGDEGVSMKVLSGYNSKRQEFEVEYDNDAEQLLADMEFKDTDTDAERELKLRSGLRIRKEKNGRDIFDKKSVCIKVKKSWIPELDERKRRKDFILERNLLYPDPFEKDLTLEEKELCRRYRVFMRFHSKEEHDELLRSVVEEQRILKRIQDLQFISVGPVSTACAGSSSCWLRTSAEAERFIEQKMKREIEDNARRVKESSQGGPSGKYLQRMNHHKGEQDTSSSGGNKSPSVLDPGGKDSSSNTKGLTGSDVSDNWDVTGFLGADILSEAEKQLCGEMRILPTHYLNMLQTMSMGILSGNLTKKSDAHGLFNVDPSKVDKVYDMLIKKGIAQA</sequence>
<feature type="region of interest" description="Disordered" evidence="10">
    <location>
        <begin position="273"/>
        <end position="296"/>
    </location>
</feature>
<evidence type="ECO:0000256" key="9">
    <source>
        <dbReference type="PROSITE-ProRule" id="PRU00228"/>
    </source>
</evidence>
<feature type="region of interest" description="Disordered" evidence="10">
    <location>
        <begin position="1"/>
        <end position="44"/>
    </location>
</feature>
<keyword evidence="17" id="KW-1185">Reference proteome</keyword>
<dbReference type="PROSITE" id="PS50090">
    <property type="entry name" value="MYB_LIKE"/>
    <property type="match status" value="1"/>
</dbReference>
<dbReference type="CDD" id="cd00167">
    <property type="entry name" value="SANT"/>
    <property type="match status" value="1"/>
</dbReference>
<feature type="domain" description="SWIRM" evidence="13">
    <location>
        <begin position="537"/>
        <end position="623"/>
    </location>
</feature>
<evidence type="ECO:0000256" key="1">
    <source>
        <dbReference type="ARBA" id="ARBA00004123"/>
    </source>
</evidence>
<dbReference type="Gene3D" id="1.10.10.10">
    <property type="entry name" value="Winged helix-like DNA-binding domain superfamily/Winged helix DNA-binding domain"/>
    <property type="match status" value="1"/>
</dbReference>
<feature type="domain" description="Myb-like" evidence="11">
    <location>
        <begin position="114"/>
        <end position="157"/>
    </location>
</feature>
<evidence type="ECO:0000256" key="5">
    <source>
        <dbReference type="ARBA" id="ARBA00023015"/>
    </source>
</evidence>
<protein>
    <recommendedName>
        <fullName evidence="8">Transcriptional adapter</fullName>
    </recommendedName>
</protein>
<evidence type="ECO:0000259" key="14">
    <source>
        <dbReference type="PROSITE" id="PS51293"/>
    </source>
</evidence>
<dbReference type="InterPro" id="IPR000433">
    <property type="entry name" value="Znf_ZZ"/>
</dbReference>
<evidence type="ECO:0000313" key="17">
    <source>
        <dbReference type="Proteomes" id="UP001318860"/>
    </source>
</evidence>
<dbReference type="PROSITE" id="PS50135">
    <property type="entry name" value="ZF_ZZ_2"/>
    <property type="match status" value="1"/>
</dbReference>
<dbReference type="CDD" id="cd02335">
    <property type="entry name" value="ZZ_ADA2"/>
    <property type="match status" value="1"/>
</dbReference>
<dbReference type="PROSITE" id="PS50934">
    <property type="entry name" value="SWIRM"/>
    <property type="match status" value="1"/>
</dbReference>
<dbReference type="InterPro" id="IPR007526">
    <property type="entry name" value="SWIRM"/>
</dbReference>
<comment type="subcellular location">
    <subcellularLocation>
        <location evidence="1 8">Nucleus</location>
    </subcellularLocation>
</comment>
<dbReference type="Pfam" id="PF22941">
    <property type="entry name" value="TADA2A-like_3rd"/>
    <property type="match status" value="1"/>
</dbReference>
<dbReference type="InterPro" id="IPR041983">
    <property type="entry name" value="ADA2-like_ZZ"/>
</dbReference>
<dbReference type="InterPro" id="IPR001005">
    <property type="entry name" value="SANT/Myb"/>
</dbReference>
<dbReference type="SUPFAM" id="SSF57850">
    <property type="entry name" value="RING/U-box"/>
    <property type="match status" value="1"/>
</dbReference>
<organism evidence="16 17">
    <name type="scientific">Rehmannia glutinosa</name>
    <name type="common">Chinese foxglove</name>
    <dbReference type="NCBI Taxonomy" id="99300"/>
    <lineage>
        <taxon>Eukaryota</taxon>
        <taxon>Viridiplantae</taxon>
        <taxon>Streptophyta</taxon>
        <taxon>Embryophyta</taxon>
        <taxon>Tracheophyta</taxon>
        <taxon>Spermatophyta</taxon>
        <taxon>Magnoliopsida</taxon>
        <taxon>eudicotyledons</taxon>
        <taxon>Gunneridae</taxon>
        <taxon>Pentapetalae</taxon>
        <taxon>asterids</taxon>
        <taxon>lamiids</taxon>
        <taxon>Lamiales</taxon>
        <taxon>Orobanchaceae</taxon>
        <taxon>Rehmannieae</taxon>
        <taxon>Rehmannia</taxon>
    </lineage>
</organism>
<evidence type="ECO:0000259" key="15">
    <source>
        <dbReference type="PROSITE" id="PS51294"/>
    </source>
</evidence>
<dbReference type="PROSITE" id="PS51293">
    <property type="entry name" value="SANT"/>
    <property type="match status" value="1"/>
</dbReference>
<evidence type="ECO:0000259" key="12">
    <source>
        <dbReference type="PROSITE" id="PS50135"/>
    </source>
</evidence>
<feature type="region of interest" description="Disordered" evidence="10">
    <location>
        <begin position="185"/>
        <end position="261"/>
    </location>
</feature>
<keyword evidence="2" id="KW-0479">Metal-binding</keyword>
<keyword evidence="7 8" id="KW-0539">Nucleus</keyword>
<keyword evidence="4" id="KW-0862">Zinc</keyword>
<dbReference type="Gene3D" id="1.10.10.60">
    <property type="entry name" value="Homeodomain-like"/>
    <property type="match status" value="1"/>
</dbReference>
<dbReference type="SMART" id="SM00291">
    <property type="entry name" value="ZnF_ZZ"/>
    <property type="match status" value="1"/>
</dbReference>
<dbReference type="InterPro" id="IPR016827">
    <property type="entry name" value="Ada2/TADA2"/>
</dbReference>
<dbReference type="PROSITE" id="PS51294">
    <property type="entry name" value="HTH_MYB"/>
    <property type="match status" value="1"/>
</dbReference>
<feature type="region of interest" description="Disordered" evidence="10">
    <location>
        <begin position="481"/>
        <end position="539"/>
    </location>
</feature>
<proteinExistence type="predicted"/>
<dbReference type="Pfam" id="PF00249">
    <property type="entry name" value="Myb_DNA-binding"/>
    <property type="match status" value="1"/>
</dbReference>
<dbReference type="InterPro" id="IPR055141">
    <property type="entry name" value="TADA2A_B-like_dom"/>
</dbReference>
<keyword evidence="3 9" id="KW-0863">Zinc-finger</keyword>
<feature type="domain" description="SANT" evidence="14">
    <location>
        <begin position="109"/>
        <end position="161"/>
    </location>
</feature>
<evidence type="ECO:0000256" key="3">
    <source>
        <dbReference type="ARBA" id="ARBA00022771"/>
    </source>
</evidence>
<dbReference type="EMBL" id="JABTTQ020000013">
    <property type="protein sequence ID" value="KAK6142357.1"/>
    <property type="molecule type" value="Genomic_DNA"/>
</dbReference>
<dbReference type="InterPro" id="IPR036388">
    <property type="entry name" value="WH-like_DNA-bd_sf"/>
</dbReference>
<dbReference type="Gene3D" id="3.30.60.90">
    <property type="match status" value="1"/>
</dbReference>
<evidence type="ECO:0000256" key="4">
    <source>
        <dbReference type="ARBA" id="ARBA00022833"/>
    </source>
</evidence>
<dbReference type="InterPro" id="IPR017930">
    <property type="entry name" value="Myb_dom"/>
</dbReference>
<accession>A0ABR0W4U3</accession>
<evidence type="ECO:0000313" key="16">
    <source>
        <dbReference type="EMBL" id="KAK6142357.1"/>
    </source>
</evidence>
<feature type="compositionally biased region" description="Polar residues" evidence="10">
    <location>
        <begin position="529"/>
        <end position="539"/>
    </location>
</feature>
<evidence type="ECO:0000256" key="7">
    <source>
        <dbReference type="ARBA" id="ARBA00023242"/>
    </source>
</evidence>
<dbReference type="PANTHER" id="PTHR12374">
    <property type="entry name" value="TRANSCRIPTIONAL ADAPTOR 2 ADA2 -RELATED"/>
    <property type="match status" value="1"/>
</dbReference>
<keyword evidence="6 8" id="KW-0804">Transcription</keyword>
<feature type="domain" description="ZZ-type" evidence="12">
    <location>
        <begin position="51"/>
        <end position="107"/>
    </location>
</feature>
<dbReference type="SMART" id="SM00717">
    <property type="entry name" value="SANT"/>
    <property type="match status" value="1"/>
</dbReference>
<dbReference type="InterPro" id="IPR009057">
    <property type="entry name" value="Homeodomain-like_sf"/>
</dbReference>
<reference evidence="16 17" key="1">
    <citation type="journal article" date="2021" name="Comput. Struct. Biotechnol. J.">
        <title>De novo genome assembly of the potent medicinal plant Rehmannia glutinosa using nanopore technology.</title>
        <authorList>
            <person name="Ma L."/>
            <person name="Dong C."/>
            <person name="Song C."/>
            <person name="Wang X."/>
            <person name="Zheng X."/>
            <person name="Niu Y."/>
            <person name="Chen S."/>
            <person name="Feng W."/>
        </authorList>
    </citation>
    <scope>NUCLEOTIDE SEQUENCE [LARGE SCALE GENOMIC DNA]</scope>
    <source>
        <strain evidence="16">DH-2019</strain>
    </source>
</reference>
<evidence type="ECO:0000256" key="2">
    <source>
        <dbReference type="ARBA" id="ARBA00022723"/>
    </source>
</evidence>
<dbReference type="InterPro" id="IPR043145">
    <property type="entry name" value="Znf_ZZ_sf"/>
</dbReference>
<dbReference type="SUPFAM" id="SSF46689">
    <property type="entry name" value="Homeodomain-like"/>
    <property type="match status" value="2"/>
</dbReference>
<feature type="domain" description="HTH myb-type" evidence="15">
    <location>
        <begin position="114"/>
        <end position="161"/>
    </location>
</feature>
<dbReference type="InterPro" id="IPR017884">
    <property type="entry name" value="SANT_dom"/>
</dbReference>
<dbReference type="Pfam" id="PF25299">
    <property type="entry name" value="ZZ_ADA2"/>
    <property type="match status" value="1"/>
</dbReference>
<feature type="compositionally biased region" description="Polar residues" evidence="10">
    <location>
        <begin position="510"/>
        <end position="520"/>
    </location>
</feature>
<name>A0ABR0W4U3_REHGL</name>
<dbReference type="PANTHER" id="PTHR12374:SF20">
    <property type="entry name" value="TRANSCRIPTIONAL ADAPTER 2-ALPHA"/>
    <property type="match status" value="1"/>
</dbReference>
<gene>
    <name evidence="16" type="ORF">DH2020_022705</name>
</gene>
<dbReference type="PIRSF" id="PIRSF025024">
    <property type="entry name" value="Transcriptional_adaptor_2"/>
    <property type="match status" value="1"/>
</dbReference>
<dbReference type="Proteomes" id="UP001318860">
    <property type="component" value="Unassembled WGS sequence"/>
</dbReference>
<comment type="caution">
    <text evidence="16">The sequence shown here is derived from an EMBL/GenBank/DDBJ whole genome shotgun (WGS) entry which is preliminary data.</text>
</comment>
<evidence type="ECO:0000256" key="10">
    <source>
        <dbReference type="SAM" id="MobiDB-lite"/>
    </source>
</evidence>